<feature type="compositionally biased region" description="Basic and acidic residues" evidence="3">
    <location>
        <begin position="176"/>
        <end position="185"/>
    </location>
</feature>
<feature type="compositionally biased region" description="Basic and acidic residues" evidence="3">
    <location>
        <begin position="48"/>
        <end position="62"/>
    </location>
</feature>
<feature type="compositionally biased region" description="Basic and acidic residues" evidence="3">
    <location>
        <begin position="143"/>
        <end position="153"/>
    </location>
</feature>
<dbReference type="EMBL" id="ACFW01000001">
    <property type="protein sequence ID" value="EER30035.1"/>
    <property type="molecule type" value="Genomic_DNA"/>
</dbReference>
<dbReference type="GO" id="GO:0010494">
    <property type="term" value="C:cytoplasmic stress granule"/>
    <property type="evidence" value="ECO:0007669"/>
    <property type="project" value="TreeGrafter"/>
</dbReference>
<feature type="compositionally biased region" description="Polar residues" evidence="3">
    <location>
        <begin position="540"/>
        <end position="550"/>
    </location>
</feature>
<dbReference type="GO" id="GO:0045727">
    <property type="term" value="P:positive regulation of translation"/>
    <property type="evidence" value="ECO:0007669"/>
    <property type="project" value="TreeGrafter"/>
</dbReference>
<feature type="region of interest" description="Disordered" evidence="3">
    <location>
        <begin position="872"/>
        <end position="892"/>
    </location>
</feature>
<dbReference type="InterPro" id="IPR045180">
    <property type="entry name" value="La_dom_prot"/>
</dbReference>
<dbReference type="Pfam" id="PF05383">
    <property type="entry name" value="La"/>
    <property type="match status" value="1"/>
</dbReference>
<accession>C5NZ52</accession>
<evidence type="ECO:0000256" key="2">
    <source>
        <dbReference type="PROSITE-ProRule" id="PRU00332"/>
    </source>
</evidence>
<dbReference type="PANTHER" id="PTHR22792">
    <property type="entry name" value="LUPUS LA PROTEIN-RELATED"/>
    <property type="match status" value="1"/>
</dbReference>
<proteinExistence type="predicted"/>
<dbReference type="CDD" id="cd07323">
    <property type="entry name" value="LAM"/>
    <property type="match status" value="1"/>
</dbReference>
<dbReference type="GO" id="GO:0005829">
    <property type="term" value="C:cytosol"/>
    <property type="evidence" value="ECO:0007669"/>
    <property type="project" value="TreeGrafter"/>
</dbReference>
<dbReference type="SMART" id="SM00684">
    <property type="entry name" value="DM15"/>
    <property type="match status" value="2"/>
</dbReference>
<comment type="caution">
    <text evidence="5">The sequence shown here is derived from an EMBL/GenBank/DDBJ whole genome shotgun (WGS) entry which is preliminary data.</text>
</comment>
<dbReference type="InterPro" id="IPR036390">
    <property type="entry name" value="WH_DNA-bd_sf"/>
</dbReference>
<dbReference type="Gene3D" id="1.10.10.10">
    <property type="entry name" value="Winged helix-like DNA-binding domain superfamily/Winged helix DNA-binding domain"/>
    <property type="match status" value="1"/>
</dbReference>
<dbReference type="SMART" id="SM00715">
    <property type="entry name" value="LA"/>
    <property type="match status" value="1"/>
</dbReference>
<evidence type="ECO:0000313" key="5">
    <source>
        <dbReference type="EMBL" id="EER30035.1"/>
    </source>
</evidence>
<feature type="compositionally biased region" description="Low complexity" evidence="3">
    <location>
        <begin position="557"/>
        <end position="568"/>
    </location>
</feature>
<feature type="domain" description="HTH La-type RNA-binding" evidence="4">
    <location>
        <begin position="617"/>
        <end position="711"/>
    </location>
</feature>
<feature type="region of interest" description="Disordered" evidence="3">
    <location>
        <begin position="22"/>
        <end position="573"/>
    </location>
</feature>
<feature type="region of interest" description="Disordered" evidence="3">
    <location>
        <begin position="715"/>
        <end position="821"/>
    </location>
</feature>
<keyword evidence="1 2" id="KW-0694">RNA-binding</keyword>
<dbReference type="AlphaFoldDB" id="C5NZ52"/>
<feature type="compositionally biased region" description="Polar residues" evidence="3">
    <location>
        <begin position="774"/>
        <end position="792"/>
    </location>
</feature>
<dbReference type="InterPro" id="IPR006607">
    <property type="entry name" value="DM15"/>
</dbReference>
<evidence type="ECO:0000256" key="3">
    <source>
        <dbReference type="SAM" id="MobiDB-lite"/>
    </source>
</evidence>
<feature type="compositionally biased region" description="Polar residues" evidence="3">
    <location>
        <begin position="403"/>
        <end position="431"/>
    </location>
</feature>
<dbReference type="HOGENOM" id="CLU_005100_0_0_1"/>
<feature type="compositionally biased region" description="Basic and acidic residues" evidence="3">
    <location>
        <begin position="225"/>
        <end position="241"/>
    </location>
</feature>
<feature type="compositionally biased region" description="Low complexity" evidence="3">
    <location>
        <begin position="757"/>
        <end position="772"/>
    </location>
</feature>
<dbReference type="GO" id="GO:0048255">
    <property type="term" value="P:mRNA stabilization"/>
    <property type="evidence" value="ECO:0007669"/>
    <property type="project" value="InterPro"/>
</dbReference>
<reference evidence="5 6" key="1">
    <citation type="journal article" date="2009" name="Genome Res.">
        <title>Comparative genomic analyses of the human fungal pathogens Coccidioides and their relatives.</title>
        <authorList>
            <person name="Sharpton T.J."/>
            <person name="Stajich J.E."/>
            <person name="Rounsley S.D."/>
            <person name="Gardner M.J."/>
            <person name="Wortman J.R."/>
            <person name="Jordar V.S."/>
            <person name="Maiti R."/>
            <person name="Kodira C.D."/>
            <person name="Neafsey D.E."/>
            <person name="Zeng Q."/>
            <person name="Hung C.-Y."/>
            <person name="McMahan C."/>
            <person name="Muszewska A."/>
            <person name="Grynberg M."/>
            <person name="Mandel M.A."/>
            <person name="Kellner E.M."/>
            <person name="Barker B.M."/>
            <person name="Galgiani J.N."/>
            <person name="Orbach M.J."/>
            <person name="Kirkland T.N."/>
            <person name="Cole G.T."/>
            <person name="Henn M.R."/>
            <person name="Birren B.W."/>
            <person name="Taylor J.W."/>
        </authorList>
    </citation>
    <scope>NUCLEOTIDE SEQUENCE [LARGE SCALE GENOMIC DNA]</scope>
    <source>
        <strain evidence="6">C735</strain>
    </source>
</reference>
<evidence type="ECO:0000313" key="6">
    <source>
        <dbReference type="Proteomes" id="UP000009084"/>
    </source>
</evidence>
<evidence type="ECO:0000259" key="4">
    <source>
        <dbReference type="PROSITE" id="PS50961"/>
    </source>
</evidence>
<feature type="compositionally biased region" description="Polar residues" evidence="3">
    <location>
        <begin position="114"/>
        <end position="141"/>
    </location>
</feature>
<dbReference type="PANTHER" id="PTHR22792:SF132">
    <property type="entry name" value="LA-RELATED PROTEIN 1"/>
    <property type="match status" value="1"/>
</dbReference>
<dbReference type="VEuPathDB" id="FungiDB:CPC735_013530"/>
<name>C5NZ52_COCP7</name>
<dbReference type="GO" id="GO:0000339">
    <property type="term" value="F:RNA cap binding"/>
    <property type="evidence" value="ECO:0007669"/>
    <property type="project" value="InterPro"/>
</dbReference>
<dbReference type="SUPFAM" id="SSF46785">
    <property type="entry name" value="Winged helix' DNA-binding domain"/>
    <property type="match status" value="1"/>
</dbReference>
<organism evidence="5 6">
    <name type="scientific">Coccidioides posadasii (strain C735)</name>
    <name type="common">Valley fever fungus</name>
    <dbReference type="NCBI Taxonomy" id="222929"/>
    <lineage>
        <taxon>Eukaryota</taxon>
        <taxon>Fungi</taxon>
        <taxon>Dikarya</taxon>
        <taxon>Ascomycota</taxon>
        <taxon>Pezizomycotina</taxon>
        <taxon>Eurotiomycetes</taxon>
        <taxon>Eurotiomycetidae</taxon>
        <taxon>Onygenales</taxon>
        <taxon>Onygenaceae</taxon>
        <taxon>Coccidioides</taxon>
    </lineage>
</organism>
<dbReference type="InterPro" id="IPR006630">
    <property type="entry name" value="La_HTH"/>
</dbReference>
<sequence>MATPTPKSAADMPAFSYAQAAKGLVSSTPTQSTTENQGKSTISANEPTKVEMIDSSNNKDSKQAPGSNESTDILGKQKLGIERDLTKNISSGASSPSVATASTDTLPKEDDMSLTPNGSSDSTWDKQSQASVLIDKPNQTPEGSKEKSSENGSEKGSMPLKELRAAPIPAVNIWQQRREAQEAKVKANAALKPASTLPKLAPKASIAQFGSEARPDASKGSNRRKSSESFGEKKRAGDAPKKNNVRSHRSATEPDPTEPLPSMADTASWPTPQLAQGEEQRRAQGKVEKTERSDKEKPAGSRPHGKEKWMPVPYVPTAVFSTPLPPAARRGGRAARGSREGGAHGGSQIHGNNAGDRRATGDSRSAQGAKLNGADAVFDGESSHSDGAQNGKLKNAEGAYPESNRTTHFESSQQRQDSKSFGKSQESSNAPHTHAPRQGGPHGEGYSRYGQNAERRFESGPRSADPFKESNSFALRERDFGRDRDYQRGDFHRERDYGREHRGESRSERGRGSYRGRGGHSNYTSAQNTAFHSAPIPQHPFSTPKNFTFSNDRHRMQQPGPQNGSQGSARMGLRSPSMPNPAIYGPSPYPIQTDLTSVYGYPQIPQGPMTAVPYQPYMEQYSLMSMISMQLEYYFSVDNLCKDLFLRKHMDSQGFVLLSVIAAFKRIKSLTEDMDVLRLVCRQLKNVDYRPSEDGLDRVRKREKWDQWVLSMEMRDPSAQNEGPPPVTTSPSTNFDGLNENGMTVQQDGYSNLTNGATHATSTTSPPSSAPSLDTANSQAPARSVKLSSTAAEFSPLVPPTTQNENVSERDPVSENTFPDEQIGDLVIVVRKPGIPSPAQSPFLGPSSRSFSNGFVDGYKAALGQLNAENRSPLVAHGSSPGSDSADVDRRRKSACLPKSHSLIKSSEQASGPLPTFWIKNDKSPIESLPTGLVHESYTVFRTQALEKRLSDSLSETPVDMDVLYQFWSHFLVRNFNSRMYNEFRSLAFDDVSSRSSTVGLRYLIKFYDGVLSSNRLIGDGVARDLIALVKSETGDKERPAFQRLRCAWRNGAFNLRSRKKIDGLIDDNLRAELER</sequence>
<dbReference type="InterPro" id="IPR036388">
    <property type="entry name" value="WH-like_DNA-bd_sf"/>
</dbReference>
<feature type="compositionally biased region" description="Polar residues" evidence="3">
    <location>
        <begin position="87"/>
        <end position="105"/>
    </location>
</feature>
<dbReference type="Proteomes" id="UP000009084">
    <property type="component" value="Unassembled WGS sequence"/>
</dbReference>
<protein>
    <submittedName>
        <fullName evidence="5">La domain containing protein</fullName>
    </submittedName>
</protein>
<feature type="compositionally biased region" description="Polar residues" evidence="3">
    <location>
        <begin position="522"/>
        <end position="531"/>
    </location>
</feature>
<dbReference type="Pfam" id="PF21071">
    <property type="entry name" value="LARP1_HEAT"/>
    <property type="match status" value="1"/>
</dbReference>
<feature type="compositionally biased region" description="Polar residues" evidence="3">
    <location>
        <begin position="25"/>
        <end position="46"/>
    </location>
</feature>
<gene>
    <name evidence="5" type="ORF">CPC735_013530</name>
</gene>
<feature type="compositionally biased region" description="Polar residues" evidence="3">
    <location>
        <begin position="729"/>
        <end position="756"/>
    </location>
</feature>
<feature type="compositionally biased region" description="Basic and acidic residues" evidence="3">
    <location>
        <begin position="475"/>
        <end position="511"/>
    </location>
</feature>
<dbReference type="OrthoDB" id="340227at2759"/>
<feature type="compositionally biased region" description="Basic and acidic residues" evidence="3">
    <location>
        <begin position="278"/>
        <end position="309"/>
    </location>
</feature>
<evidence type="ECO:0000256" key="1">
    <source>
        <dbReference type="ARBA" id="ARBA00022884"/>
    </source>
</evidence>
<dbReference type="PROSITE" id="PS50961">
    <property type="entry name" value="HTH_LA"/>
    <property type="match status" value="1"/>
</dbReference>